<reference evidence="1 2" key="2">
    <citation type="journal article" date="2022" name="Mol. Ecol. Resour.">
        <title>The genomes of chicory, endive, great burdock and yacon provide insights into Asteraceae paleo-polyploidization history and plant inulin production.</title>
        <authorList>
            <person name="Fan W."/>
            <person name="Wang S."/>
            <person name="Wang H."/>
            <person name="Wang A."/>
            <person name="Jiang F."/>
            <person name="Liu H."/>
            <person name="Zhao H."/>
            <person name="Xu D."/>
            <person name="Zhang Y."/>
        </authorList>
    </citation>
    <scope>NUCLEOTIDE SEQUENCE [LARGE SCALE GENOMIC DNA]</scope>
    <source>
        <strain evidence="2">cv. Niubang</strain>
    </source>
</reference>
<name>A0ACB8YHD4_ARCLA</name>
<comment type="caution">
    <text evidence="1">The sequence shown here is derived from an EMBL/GenBank/DDBJ whole genome shotgun (WGS) entry which is preliminary data.</text>
</comment>
<organism evidence="1 2">
    <name type="scientific">Arctium lappa</name>
    <name type="common">Greater burdock</name>
    <name type="synonym">Lappa major</name>
    <dbReference type="NCBI Taxonomy" id="4217"/>
    <lineage>
        <taxon>Eukaryota</taxon>
        <taxon>Viridiplantae</taxon>
        <taxon>Streptophyta</taxon>
        <taxon>Embryophyta</taxon>
        <taxon>Tracheophyta</taxon>
        <taxon>Spermatophyta</taxon>
        <taxon>Magnoliopsida</taxon>
        <taxon>eudicotyledons</taxon>
        <taxon>Gunneridae</taxon>
        <taxon>Pentapetalae</taxon>
        <taxon>asterids</taxon>
        <taxon>campanulids</taxon>
        <taxon>Asterales</taxon>
        <taxon>Asteraceae</taxon>
        <taxon>Carduoideae</taxon>
        <taxon>Cardueae</taxon>
        <taxon>Arctiinae</taxon>
        <taxon>Arctium</taxon>
    </lineage>
</organism>
<evidence type="ECO:0000313" key="2">
    <source>
        <dbReference type="Proteomes" id="UP001055879"/>
    </source>
</evidence>
<dbReference type="Proteomes" id="UP001055879">
    <property type="component" value="Linkage Group LG12"/>
</dbReference>
<evidence type="ECO:0000313" key="1">
    <source>
        <dbReference type="EMBL" id="KAI3684506.1"/>
    </source>
</evidence>
<proteinExistence type="predicted"/>
<gene>
    <name evidence="1" type="ORF">L6452_33730</name>
</gene>
<dbReference type="EMBL" id="CM042058">
    <property type="protein sequence ID" value="KAI3684506.1"/>
    <property type="molecule type" value="Genomic_DNA"/>
</dbReference>
<reference evidence="2" key="1">
    <citation type="journal article" date="2022" name="Mol. Ecol. Resour.">
        <title>The genomes of chicory, endive, great burdock and yacon provide insights into Asteraceae palaeo-polyploidization history and plant inulin production.</title>
        <authorList>
            <person name="Fan W."/>
            <person name="Wang S."/>
            <person name="Wang H."/>
            <person name="Wang A."/>
            <person name="Jiang F."/>
            <person name="Liu H."/>
            <person name="Zhao H."/>
            <person name="Xu D."/>
            <person name="Zhang Y."/>
        </authorList>
    </citation>
    <scope>NUCLEOTIDE SEQUENCE [LARGE SCALE GENOMIC DNA]</scope>
    <source>
        <strain evidence="2">cv. Niubang</strain>
    </source>
</reference>
<protein>
    <submittedName>
        <fullName evidence="1">Uncharacterized protein</fullName>
    </submittedName>
</protein>
<accession>A0ACB8YHD4</accession>
<keyword evidence="2" id="KW-1185">Reference proteome</keyword>
<sequence length="129" mass="14461">MWTPTCCYGLALLSCFSFHDIIRKLYELARNGVVTTRCSSQMIFLLHSAQNIAVNMKFTCESSISVVYHPEDLVILIDSTLQNLIMIVPHPHYSHFCGTPPTVIKMTFLKQVVDGQKLVLAVKASLLTC</sequence>